<dbReference type="GO" id="GO:0008312">
    <property type="term" value="F:7S RNA binding"/>
    <property type="evidence" value="ECO:0007669"/>
    <property type="project" value="InterPro"/>
</dbReference>
<dbReference type="PANTHER" id="PTHR12860:SF0">
    <property type="entry name" value="SIGNAL RECOGNITION PARTICLE SUBUNIT SRP68"/>
    <property type="match status" value="1"/>
</dbReference>
<evidence type="ECO:0000313" key="3">
    <source>
        <dbReference type="Proteomes" id="UP000050794"/>
    </source>
</evidence>
<dbReference type="GO" id="GO:0030942">
    <property type="term" value="F:endoplasmic reticulum signal peptide binding"/>
    <property type="evidence" value="ECO:0007669"/>
    <property type="project" value="InterPro"/>
</dbReference>
<evidence type="ECO:0000256" key="1">
    <source>
        <dbReference type="SAM" id="MobiDB-lite"/>
    </source>
</evidence>
<dbReference type="InterPro" id="IPR026258">
    <property type="entry name" value="SRP68"/>
</dbReference>
<dbReference type="AlphaFoldDB" id="A0A183V450"/>
<reference evidence="4" key="1">
    <citation type="submission" date="2016-06" db="UniProtKB">
        <authorList>
            <consortium name="WormBaseParasite"/>
        </authorList>
    </citation>
    <scope>IDENTIFICATION</scope>
</reference>
<protein>
    <submittedName>
        <fullName evidence="4">Signal recognition particle subunit SRP68</fullName>
    </submittedName>
</protein>
<dbReference type="GO" id="GO:0006614">
    <property type="term" value="P:SRP-dependent cotranslational protein targeting to membrane"/>
    <property type="evidence" value="ECO:0007669"/>
    <property type="project" value="InterPro"/>
</dbReference>
<feature type="compositionally biased region" description="Basic and acidic residues" evidence="1">
    <location>
        <begin position="309"/>
        <end position="321"/>
    </location>
</feature>
<dbReference type="GO" id="GO:0005047">
    <property type="term" value="F:signal recognition particle binding"/>
    <property type="evidence" value="ECO:0007669"/>
    <property type="project" value="InterPro"/>
</dbReference>
<organism evidence="3 4">
    <name type="scientific">Toxocara canis</name>
    <name type="common">Canine roundworm</name>
    <dbReference type="NCBI Taxonomy" id="6265"/>
    <lineage>
        <taxon>Eukaryota</taxon>
        <taxon>Metazoa</taxon>
        <taxon>Ecdysozoa</taxon>
        <taxon>Nematoda</taxon>
        <taxon>Chromadorea</taxon>
        <taxon>Rhabditida</taxon>
        <taxon>Spirurina</taxon>
        <taxon>Ascaridomorpha</taxon>
        <taxon>Ascaridoidea</taxon>
        <taxon>Toxocaridae</taxon>
        <taxon>Toxocara</taxon>
    </lineage>
</organism>
<dbReference type="GO" id="GO:0005786">
    <property type="term" value="C:signal recognition particle, endoplasmic reticulum targeting"/>
    <property type="evidence" value="ECO:0007669"/>
    <property type="project" value="InterPro"/>
</dbReference>
<sequence>MRYCEFNCGDDANTDAAMSEMINMRLKLGGDEGTLQDDFDKLIAEMRTKASLDSECEIHWANESIAVKNDSVKQLMRAVEQFDTQLQQTVSHDDKLDCRTQAEKKAKPQDLLRLYDSVIEDCNEIQQLPGASANEQIKSAFHATTEYCRAFRCYYMAEAYANLSKWRDAVALYDRAMQRCSSAISSVHSNKHSAYLKESAEDELKELLKQITSAKYTTQANRLAEAAGETKEEGNGGAADTRPLIETLDEYRKISPEDLLKPEPNVCIVPMPPQFIPMPNKPMFFDLALNHIKMPDLETKIASYVLNEKKSPSKQKADGGKKSKGAQQVAPEQDQGIGGMVKGWFWGKK</sequence>
<gene>
    <name evidence="2" type="ORF">TCNE_LOCUS15520</name>
</gene>
<evidence type="ECO:0000313" key="4">
    <source>
        <dbReference type="WBParaSite" id="TCNE_0001552101-mRNA-1"/>
    </source>
</evidence>
<dbReference type="Pfam" id="PF16969">
    <property type="entry name" value="SRP68"/>
    <property type="match status" value="1"/>
</dbReference>
<accession>A0A183V450</accession>
<keyword evidence="3" id="KW-1185">Reference proteome</keyword>
<dbReference type="WBParaSite" id="TCNE_0001552101-mRNA-1">
    <property type="protein sequence ID" value="TCNE_0001552101-mRNA-1"/>
    <property type="gene ID" value="TCNE_0001552101"/>
</dbReference>
<reference evidence="2 3" key="2">
    <citation type="submission" date="2018-11" db="EMBL/GenBank/DDBJ databases">
        <authorList>
            <consortium name="Pathogen Informatics"/>
        </authorList>
    </citation>
    <scope>NUCLEOTIDE SEQUENCE [LARGE SCALE GENOMIC DNA]</scope>
</reference>
<dbReference type="Proteomes" id="UP000050794">
    <property type="component" value="Unassembled WGS sequence"/>
</dbReference>
<name>A0A183V450_TOXCA</name>
<feature type="region of interest" description="Disordered" evidence="1">
    <location>
        <begin position="309"/>
        <end position="349"/>
    </location>
</feature>
<proteinExistence type="predicted"/>
<evidence type="ECO:0000313" key="2">
    <source>
        <dbReference type="EMBL" id="VDM46841.1"/>
    </source>
</evidence>
<dbReference type="PANTHER" id="PTHR12860">
    <property type="entry name" value="SIGNAL RECOGNITION PARTICLE 68 KDA PROTEIN"/>
    <property type="match status" value="1"/>
</dbReference>
<dbReference type="EMBL" id="UYWY01022923">
    <property type="protein sequence ID" value="VDM46841.1"/>
    <property type="molecule type" value="Genomic_DNA"/>
</dbReference>